<keyword evidence="7" id="KW-1185">Reference proteome</keyword>
<organism evidence="6 7">
    <name type="scientific">Williamsia limnetica</name>
    <dbReference type="NCBI Taxonomy" id="882452"/>
    <lineage>
        <taxon>Bacteria</taxon>
        <taxon>Bacillati</taxon>
        <taxon>Actinomycetota</taxon>
        <taxon>Actinomycetes</taxon>
        <taxon>Mycobacteriales</taxon>
        <taxon>Nocardiaceae</taxon>
        <taxon>Williamsia</taxon>
    </lineage>
</organism>
<dbReference type="Gene3D" id="1.10.357.10">
    <property type="entry name" value="Tetracycline Repressor, domain 2"/>
    <property type="match status" value="1"/>
</dbReference>
<evidence type="ECO:0000259" key="5">
    <source>
        <dbReference type="PROSITE" id="PS50977"/>
    </source>
</evidence>
<dbReference type="GO" id="GO:0003677">
    <property type="term" value="F:DNA binding"/>
    <property type="evidence" value="ECO:0007669"/>
    <property type="project" value="UniProtKB-UniRule"/>
</dbReference>
<proteinExistence type="predicted"/>
<evidence type="ECO:0000256" key="4">
    <source>
        <dbReference type="PROSITE-ProRule" id="PRU00335"/>
    </source>
</evidence>
<dbReference type="EMBL" id="QJSP01000010">
    <property type="protein sequence ID" value="PYE15512.1"/>
    <property type="molecule type" value="Genomic_DNA"/>
</dbReference>
<dbReference type="InterPro" id="IPR036271">
    <property type="entry name" value="Tet_transcr_reg_TetR-rel_C_sf"/>
</dbReference>
<dbReference type="PROSITE" id="PS50977">
    <property type="entry name" value="HTH_TETR_2"/>
    <property type="match status" value="1"/>
</dbReference>
<dbReference type="SUPFAM" id="SSF46689">
    <property type="entry name" value="Homeodomain-like"/>
    <property type="match status" value="1"/>
</dbReference>
<feature type="domain" description="HTH tetR-type" evidence="5">
    <location>
        <begin position="1"/>
        <end position="47"/>
    </location>
</feature>
<dbReference type="SUPFAM" id="SSF48498">
    <property type="entry name" value="Tetracyclin repressor-like, C-terminal domain"/>
    <property type="match status" value="1"/>
</dbReference>
<evidence type="ECO:0000256" key="2">
    <source>
        <dbReference type="ARBA" id="ARBA00023125"/>
    </source>
</evidence>
<comment type="caution">
    <text evidence="6">The sequence shown here is derived from an EMBL/GenBank/DDBJ whole genome shotgun (WGS) entry which is preliminary data.</text>
</comment>
<feature type="DNA-binding region" description="H-T-H motif" evidence="4">
    <location>
        <begin position="10"/>
        <end position="29"/>
    </location>
</feature>
<evidence type="ECO:0000256" key="3">
    <source>
        <dbReference type="ARBA" id="ARBA00023163"/>
    </source>
</evidence>
<dbReference type="Proteomes" id="UP000247591">
    <property type="component" value="Unassembled WGS sequence"/>
</dbReference>
<dbReference type="AlphaFoldDB" id="A0A318RM33"/>
<sequence>MAASGLSGLDLTDVAVRAGVGKTTVYRRWGSAANLVTDLLSEMAAESSPRSDTGSLSGDLHANAALVYRTLSDERQGPLFKAMIAAATCDRVTASALEHFYDTRVAEWAPCVTDAISRGDAPEGTNSESAIRQVSAPLYYQFLTTTKRLTPADAERAADAALAAIAAGLFRN</sequence>
<keyword evidence="1" id="KW-0805">Transcription regulation</keyword>
<gene>
    <name evidence="6" type="ORF">DFR67_110176</name>
</gene>
<protein>
    <submittedName>
        <fullName evidence="6">TetR family transcriptional regulator</fullName>
    </submittedName>
</protein>
<dbReference type="InterPro" id="IPR009057">
    <property type="entry name" value="Homeodomain-like_sf"/>
</dbReference>
<evidence type="ECO:0000313" key="7">
    <source>
        <dbReference type="Proteomes" id="UP000247591"/>
    </source>
</evidence>
<dbReference type="InterPro" id="IPR011075">
    <property type="entry name" value="TetR_C"/>
</dbReference>
<dbReference type="Pfam" id="PF16859">
    <property type="entry name" value="TetR_C_11"/>
    <property type="match status" value="1"/>
</dbReference>
<keyword evidence="2 4" id="KW-0238">DNA-binding</keyword>
<accession>A0A318RM33</accession>
<evidence type="ECO:0000256" key="1">
    <source>
        <dbReference type="ARBA" id="ARBA00023015"/>
    </source>
</evidence>
<dbReference type="InterPro" id="IPR001647">
    <property type="entry name" value="HTH_TetR"/>
</dbReference>
<reference evidence="6 7" key="1">
    <citation type="submission" date="2018-06" db="EMBL/GenBank/DDBJ databases">
        <title>Genomic Encyclopedia of Type Strains, Phase IV (KMG-IV): sequencing the most valuable type-strain genomes for metagenomic binning, comparative biology and taxonomic classification.</title>
        <authorList>
            <person name="Goeker M."/>
        </authorList>
    </citation>
    <scope>NUCLEOTIDE SEQUENCE [LARGE SCALE GENOMIC DNA]</scope>
    <source>
        <strain evidence="6 7">DSM 45521</strain>
    </source>
</reference>
<keyword evidence="3" id="KW-0804">Transcription</keyword>
<evidence type="ECO:0000313" key="6">
    <source>
        <dbReference type="EMBL" id="PYE15512.1"/>
    </source>
</evidence>
<dbReference type="Gene3D" id="1.10.10.60">
    <property type="entry name" value="Homeodomain-like"/>
    <property type="match status" value="1"/>
</dbReference>
<name>A0A318RM33_WILLI</name>